<sequence>MGVLSSPLNGKTFVLELGRDVRFKAKQELINYLREQHAQISYILTASTDYVLVSNDIDTYKTRRAKQLGIPLVNVDYIHEYRKSTIGKESIDIKRFIVTSAEDKENFSKTGTIPVAGGGSSSSSVVKPVKFDVSKVRIWNHDDVELPRFDEITHAEIGKWAIFKETNDHSDVYFALELQIIPEEYFYQQANSDYQFRFRYEKQTIVSSKGKTSVIQYAFSNDINELHQLFASYYYRIATMPRITRIRDLLPDKLGSKLLLRSLFLHRIDTQMLNDDVCQLIESLWIESIGDLNKLLTVPPESIALKAIIEAEAALLEIKSNDESASEAQTRFYSLIPHRQPHVVDLVKNRRTLIDKIDLCQMLRDMLTINELTNWNIKASIEAKYRALKCHIESIEKDSHEYATINSMIHSSTNSNEEVIVHQIFSVAKQTDALNFRSTLFNQRQLFHGSKYNNFLGILSRGLMLPKLVVDDLGVTRTDFGCLGYGIYFSDSVSTSLKYTTPSTTRPGRRLLCISQVALGESAKYYSYAANLTQAPENFHSTHGIKKTSDNNSKFIDDEYVIYNLDQQRLLYIVEVSWKPHDNTDQVLKVLPIVRDSLLNQLHSMKSEIVVPSSIEDEVIQVAEQDYGLICPSSGQLVPLKAFHIRAQLVDVTAEVVLYQVYHNTSSVPIEAKYVFPLDENCSVCGFEAHINNKVIKGVVKEKEQAKREYREAIEKGHGAYLMHQEQPEVFSVSVGNLPANCEVVIKITYVAELPIENNDIIFRFPAKVASWQSKQALESKDQTILPSISLERDDSLMKSVEFSLKASVRMPYEISKLFSPTHRLRRKVTDCVAMIEMVDNVLLDKDFLLSIALKNINVPRMLNETYTVSDENNNVEMNDEQSQACMLTFYPKFEMTTNTNEFVEVIFIIDVSNSMDGQHVQQAKQLAHLFLTNMKNDDANIYFNIVTFGSDNDECFPISLPNTKENIDKAKHFVLHSLDHRGNTDLFTVLRQYSLLPSPCKLGRQFILLSDGHVNDLNSILTLLENQSSMKHDRFFTCSIGDTSNKHQLKQLANGAHGGGLTTVFDSNFRSRWKSKVLLILEHIRQPCVTNISIDWHGTIENEQVRFTNQAPNIIRSLFNGMRLTVYRFIQNCHKATLTAMINDQEFVTTVFSNKMTETKGRILHCLTARAIIHDYENGLLHTDESENELIKKQYKQDLIDLSVKYSVVSSFTSFVAIEERDRDEVLEPGVRLLDVMLESDIDLLPYIGWDGDRSQIEIVKEKLLNAKRSFENASISNKLELTQEYEKLCQNISYRSGGDAKYDLMLAIIDTYRTTLKDNSKALELEEKIQLELSNEVKSATADERKILEKRLAEINARINMAESEISYDNSEDEESGEEDESGNEHLSCLKIACNTNLFNIDDEWCDEGERECLSRSYSLDEERKKDSDVIDRIECHIARATSPVREYCTSPGADDYDDADDSDGDVGWDLFEADKSASVLLTSLSEVSRPMKPTAAAAAAQPVASKEKGKKEAEEEDDEDADCMGFGLFDDFSPLTSLSPVNRHKQDAQLDKAVDPFATNARRLMPDIEEHSLEIAMPASNALVTPKSKSMITSQEKIQVPTKKDRKSAIASIITKKAVLDDKESTTFTETQFPQQQQQQQQIPMNPFTFPQQSFSFGSTNANSLFSNQGAVPTVAQSTPFYNNTAAPPLHSFTAFTFNNNQHYSSSHPDLPSPRQTTTTGTSSFGTLENAASTFSSPNYSPYSPSYPNQSSSYTSVPPPPPSFAVPVPSGLFGSGTSSTSNLFGGFIAPGLSVPPPPPPPPPSQTFGMFGGFAAPGSSVPPPPPPLPPSSPTSGLFGSFVAPGSSVPLPPPPPLRPSSQTSGLFGSFVAPESSVPPPPPLSQTFGMFGSLVASGSSVPPPLCTSSKTSGLFGSFMAPRLSVAPPPPPPPPSQTFGMFGSNLAYEGVPSVSKSDNDSSRSSMKYSFSPSIFEKAQENDALKSVQTSWMQPSGRGRGSASPNASARFCDLRNDRSRTDSIESITFDRTSRYDDLCARKKSKSKLKLESTKVSGHVEDHAQNLLLLDVTPLSLGIEDVNGEMCTIISRNRTIPTRSAVYSIFTNAYAYQTNVVIRVFRGEHRLTKYNTFIGELILKGVTSNFASQTLQISIFMDIDANDWFEVHAEEPRSGAKAMIRIDLNNFKLSAVDIERHLNYVESNADHKAANFEYAQANNNRFMLKGDTENTSVSFTGGTDDLNNLLNFQRPKSLTLTSTVINELKRIQLPNGSFEINEDFAKLFSFPIENFDKLKKYFISQGFNSFALSVQKDIMQLIATGIVLLQLLFQVPVSERKEYLVPFDSEQIKSIFHGHLPKTLIENANKMVDFYKQKRSQCGIYCEQLELKYSSWEKFIQVTNKFDIVRHPFSSNQFIMQASPALEKLKGTWEYVDGEHFDDYMKELGVGFALRQSAKLVKPKLIIQENGGKWSLKSESTLKSASYEFKPGCEFDETRLDGENVKSTVKFENDKWVHTMRDKNGKESTITRWVDENGQQQIVMKAGDVTARRWYKRVD</sequence>
<dbReference type="InterPro" id="IPR000463">
    <property type="entry name" value="Fatty_acid-bd"/>
</dbReference>
<dbReference type="Pfam" id="PF00644">
    <property type="entry name" value="PARP"/>
    <property type="match status" value="1"/>
</dbReference>
<keyword evidence="5" id="KW-0808">Transferase</keyword>
<dbReference type="InterPro" id="IPR013694">
    <property type="entry name" value="VIT"/>
</dbReference>
<evidence type="ECO:0000256" key="4">
    <source>
        <dbReference type="ARBA" id="ARBA00023121"/>
    </source>
</evidence>
<keyword evidence="5" id="KW-0328">Glycosyltransferase</keyword>
<dbReference type="InterPro" id="IPR029047">
    <property type="entry name" value="HSP70_peptide-bd_sf"/>
</dbReference>
<dbReference type="Pfam" id="PF08487">
    <property type="entry name" value="VIT"/>
    <property type="match status" value="1"/>
</dbReference>
<dbReference type="SUPFAM" id="SSF100920">
    <property type="entry name" value="Heat shock protein 70kD (HSP70), peptide-binding domain"/>
    <property type="match status" value="1"/>
</dbReference>
<feature type="domain" description="VIT" evidence="10">
    <location>
        <begin position="624"/>
        <end position="752"/>
    </location>
</feature>
<comment type="similarity">
    <text evidence="1">Belongs to the heat shock protein 70 family.</text>
</comment>
<feature type="compositionally biased region" description="Low complexity" evidence="7">
    <location>
        <begin position="1720"/>
        <end position="1733"/>
    </location>
</feature>
<gene>
    <name evidence="11" type="ORF">EDS130_LOCUS14999</name>
</gene>
<evidence type="ECO:0000256" key="6">
    <source>
        <dbReference type="SAM" id="Coils"/>
    </source>
</evidence>
<name>A0A814H099_ADIRI</name>
<dbReference type="InterPro" id="IPR036420">
    <property type="entry name" value="BRCT_dom_sf"/>
</dbReference>
<dbReference type="SUPFAM" id="SSF56399">
    <property type="entry name" value="ADP-ribosylation"/>
    <property type="match status" value="1"/>
</dbReference>
<reference evidence="11" key="1">
    <citation type="submission" date="2021-02" db="EMBL/GenBank/DDBJ databases">
        <authorList>
            <person name="Nowell W R."/>
        </authorList>
    </citation>
    <scope>NUCLEOTIDE SEQUENCE</scope>
</reference>
<dbReference type="InterPro" id="IPR000566">
    <property type="entry name" value="Lipocln_cytosolic_FA-bd_dom"/>
</dbReference>
<dbReference type="EC" id="2.4.2.-" evidence="5"/>
<feature type="compositionally biased region" description="Pro residues" evidence="7">
    <location>
        <begin position="1822"/>
        <end position="1834"/>
    </location>
</feature>
<dbReference type="PROSITE" id="PS51468">
    <property type="entry name" value="VIT"/>
    <property type="match status" value="1"/>
</dbReference>
<evidence type="ECO:0000256" key="5">
    <source>
        <dbReference type="RuleBase" id="RU362114"/>
    </source>
</evidence>
<dbReference type="InterPro" id="IPR031273">
    <property type="entry name" value="PARP4"/>
</dbReference>
<protein>
    <recommendedName>
        <fullName evidence="5">Poly [ADP-ribose] polymerase</fullName>
        <shortName evidence="5">PARP</shortName>
        <ecNumber evidence="5">2.4.2.-</ecNumber>
    </recommendedName>
</protein>
<evidence type="ECO:0000256" key="7">
    <source>
        <dbReference type="SAM" id="MobiDB-lite"/>
    </source>
</evidence>
<comment type="caution">
    <text evidence="11">The sequence shown here is derived from an EMBL/GenBank/DDBJ whole genome shotgun (WGS) entry which is preliminary data.</text>
</comment>
<dbReference type="Gene3D" id="3.90.228.10">
    <property type="match status" value="1"/>
</dbReference>
<dbReference type="Gene3D" id="3.40.50.410">
    <property type="entry name" value="von Willebrand factor, type A domain"/>
    <property type="match status" value="1"/>
</dbReference>
<evidence type="ECO:0000256" key="3">
    <source>
        <dbReference type="ARBA" id="ARBA00022840"/>
    </source>
</evidence>
<dbReference type="GO" id="GO:0005524">
    <property type="term" value="F:ATP binding"/>
    <property type="evidence" value="ECO:0007669"/>
    <property type="project" value="UniProtKB-KW"/>
</dbReference>
<evidence type="ECO:0000256" key="2">
    <source>
        <dbReference type="ARBA" id="ARBA00022741"/>
    </source>
</evidence>
<keyword evidence="6" id="KW-0175">Coiled coil</keyword>
<dbReference type="CDD" id="cd00742">
    <property type="entry name" value="FABP"/>
    <property type="match status" value="1"/>
</dbReference>
<dbReference type="PROSITE" id="PS50234">
    <property type="entry name" value="VWFA"/>
    <property type="match status" value="1"/>
</dbReference>
<feature type="domain" description="PARP catalytic" evidence="9">
    <location>
        <begin position="379"/>
        <end position="585"/>
    </location>
</feature>
<evidence type="ECO:0000256" key="1">
    <source>
        <dbReference type="ARBA" id="ARBA00007381"/>
    </source>
</evidence>
<dbReference type="InterPro" id="IPR036616">
    <property type="entry name" value="Poly(ADP-ribose)pol_reg_dom_sf"/>
</dbReference>
<feature type="compositionally biased region" description="Low complexity" evidence="7">
    <location>
        <begin position="1835"/>
        <end position="1850"/>
    </location>
</feature>
<dbReference type="SMART" id="SM00609">
    <property type="entry name" value="VIT"/>
    <property type="match status" value="1"/>
</dbReference>
<evidence type="ECO:0000259" key="10">
    <source>
        <dbReference type="PROSITE" id="PS51468"/>
    </source>
</evidence>
<feature type="region of interest" description="Disordered" evidence="7">
    <location>
        <begin position="1815"/>
        <end position="1884"/>
    </location>
</feature>
<dbReference type="SMART" id="SM00327">
    <property type="entry name" value="VWA"/>
    <property type="match status" value="1"/>
</dbReference>
<dbReference type="InterPro" id="IPR012674">
    <property type="entry name" value="Calycin"/>
</dbReference>
<dbReference type="Proteomes" id="UP000663852">
    <property type="component" value="Unassembled WGS sequence"/>
</dbReference>
<keyword evidence="4" id="KW-0446">Lipid-binding</keyword>
<keyword evidence="5" id="KW-0520">NAD</keyword>
<proteinExistence type="inferred from homology"/>
<evidence type="ECO:0000313" key="11">
    <source>
        <dbReference type="EMBL" id="CAF1003376.1"/>
    </source>
</evidence>
<dbReference type="InterPro" id="IPR036465">
    <property type="entry name" value="vWFA_dom_sf"/>
</dbReference>
<dbReference type="InterPro" id="IPR012317">
    <property type="entry name" value="Poly(ADP-ribose)pol_cat_dom"/>
</dbReference>
<dbReference type="SUPFAM" id="SSF47587">
    <property type="entry name" value="Domain of poly(ADP-ribose) polymerase"/>
    <property type="match status" value="1"/>
</dbReference>
<dbReference type="SUPFAM" id="SSF50814">
    <property type="entry name" value="Lipocalins"/>
    <property type="match status" value="1"/>
</dbReference>
<evidence type="ECO:0000259" key="9">
    <source>
        <dbReference type="PROSITE" id="PS51059"/>
    </source>
</evidence>
<dbReference type="Pfam" id="PF13768">
    <property type="entry name" value="VWA_3"/>
    <property type="match status" value="1"/>
</dbReference>
<dbReference type="GO" id="GO:0003950">
    <property type="term" value="F:NAD+ poly-ADP-ribosyltransferase activity"/>
    <property type="evidence" value="ECO:0007669"/>
    <property type="project" value="UniProtKB-UniRule"/>
</dbReference>
<dbReference type="PRINTS" id="PR00178">
    <property type="entry name" value="FATTYACIDBP"/>
</dbReference>
<evidence type="ECO:0000259" key="8">
    <source>
        <dbReference type="PROSITE" id="PS50234"/>
    </source>
</evidence>
<dbReference type="EMBL" id="CAJNOJ010000062">
    <property type="protein sequence ID" value="CAF1003376.1"/>
    <property type="molecule type" value="Genomic_DNA"/>
</dbReference>
<dbReference type="Gene3D" id="2.40.128.20">
    <property type="match status" value="1"/>
</dbReference>
<dbReference type="Pfam" id="PF00061">
    <property type="entry name" value="Lipocalin"/>
    <property type="match status" value="1"/>
</dbReference>
<dbReference type="PROSITE" id="PS51059">
    <property type="entry name" value="PARP_CATALYTIC"/>
    <property type="match status" value="1"/>
</dbReference>
<organism evidence="11 12">
    <name type="scientific">Adineta ricciae</name>
    <name type="common">Rotifer</name>
    <dbReference type="NCBI Taxonomy" id="249248"/>
    <lineage>
        <taxon>Eukaryota</taxon>
        <taxon>Metazoa</taxon>
        <taxon>Spiralia</taxon>
        <taxon>Gnathifera</taxon>
        <taxon>Rotifera</taxon>
        <taxon>Eurotatoria</taxon>
        <taxon>Bdelloidea</taxon>
        <taxon>Adinetida</taxon>
        <taxon>Adinetidae</taxon>
        <taxon>Adineta</taxon>
    </lineage>
</organism>
<dbReference type="GO" id="GO:0140662">
    <property type="term" value="F:ATP-dependent protein folding chaperone"/>
    <property type="evidence" value="ECO:0007669"/>
    <property type="project" value="InterPro"/>
</dbReference>
<feature type="domain" description="VWFA" evidence="8">
    <location>
        <begin position="905"/>
        <end position="1085"/>
    </location>
</feature>
<feature type="region of interest" description="Disordered" evidence="7">
    <location>
        <begin position="1495"/>
        <end position="1523"/>
    </location>
</feature>
<dbReference type="Gene3D" id="2.60.34.10">
    <property type="entry name" value="Substrate Binding Domain Of DNAk, Chain A, domain 1"/>
    <property type="match status" value="1"/>
</dbReference>
<dbReference type="InterPro" id="IPR001357">
    <property type="entry name" value="BRCT_dom"/>
</dbReference>
<dbReference type="SUPFAM" id="SSF52113">
    <property type="entry name" value="BRCT domain"/>
    <property type="match status" value="1"/>
</dbReference>
<dbReference type="PANTHER" id="PTHR46530">
    <property type="entry name" value="PROTEIN MONO-ADP-RIBOSYLTRANSFERASE PARP4"/>
    <property type="match status" value="1"/>
</dbReference>
<dbReference type="GO" id="GO:0005737">
    <property type="term" value="C:cytoplasm"/>
    <property type="evidence" value="ECO:0007669"/>
    <property type="project" value="TreeGrafter"/>
</dbReference>
<accession>A0A814H099</accession>
<dbReference type="PANTHER" id="PTHR46530:SF1">
    <property type="entry name" value="PROTEIN MONO-ADP-RIBOSYLTRANSFERASE PARP4"/>
    <property type="match status" value="1"/>
</dbReference>
<feature type="region of interest" description="Disordered" evidence="7">
    <location>
        <begin position="1707"/>
        <end position="1733"/>
    </location>
</feature>
<dbReference type="InterPro" id="IPR013126">
    <property type="entry name" value="Hsp_70_fam"/>
</dbReference>
<evidence type="ECO:0000313" key="12">
    <source>
        <dbReference type="Proteomes" id="UP000663852"/>
    </source>
</evidence>
<dbReference type="GO" id="GO:0008289">
    <property type="term" value="F:lipid binding"/>
    <property type="evidence" value="ECO:0007669"/>
    <property type="project" value="UniProtKB-KW"/>
</dbReference>
<keyword evidence="2" id="KW-0547">Nucleotide-binding</keyword>
<dbReference type="InterPro" id="IPR002035">
    <property type="entry name" value="VWF_A"/>
</dbReference>
<feature type="coiled-coil region" evidence="6">
    <location>
        <begin position="1340"/>
        <end position="1367"/>
    </location>
</feature>
<dbReference type="Pfam" id="PF00012">
    <property type="entry name" value="HSP70"/>
    <property type="match status" value="1"/>
</dbReference>
<dbReference type="SMART" id="SM00292">
    <property type="entry name" value="BRCT"/>
    <property type="match status" value="1"/>
</dbReference>
<keyword evidence="3" id="KW-0067">ATP-binding</keyword>
<dbReference type="OrthoDB" id="1729737at2759"/>
<dbReference type="SUPFAM" id="SSF53300">
    <property type="entry name" value="vWA-like"/>
    <property type="match status" value="1"/>
</dbReference>